<protein>
    <submittedName>
        <fullName evidence="5">Helix-turn-helix domain-containing protein</fullName>
    </submittedName>
</protein>
<gene>
    <name evidence="5" type="ORF">OMP40_14000</name>
</gene>
<accession>A0A9X4KT22</accession>
<dbReference type="GO" id="GO:0003700">
    <property type="term" value="F:DNA-binding transcription factor activity"/>
    <property type="evidence" value="ECO:0007669"/>
    <property type="project" value="TreeGrafter"/>
</dbReference>
<dbReference type="PROSITE" id="PS50943">
    <property type="entry name" value="HTH_CROC1"/>
    <property type="match status" value="1"/>
</dbReference>
<dbReference type="InterPro" id="IPR001387">
    <property type="entry name" value="Cro/C1-type_HTH"/>
</dbReference>
<proteinExistence type="predicted"/>
<comment type="caution">
    <text evidence="5">The sequence shown here is derived from an EMBL/GenBank/DDBJ whole genome shotgun (WGS) entry which is preliminary data.</text>
</comment>
<reference evidence="5" key="1">
    <citation type="submission" date="2022-10" db="EMBL/GenBank/DDBJ databases">
        <title>Comparative genomic analysis of Cohnella hashimotonis sp. nov., isolated from the International Space Station.</title>
        <authorList>
            <person name="Simpson A."/>
            <person name="Venkateswaran K."/>
        </authorList>
    </citation>
    <scope>NUCLEOTIDE SEQUENCE</scope>
    <source>
        <strain evidence="5">DSM 28161</strain>
    </source>
</reference>
<dbReference type="EMBL" id="JAPDIA010000003">
    <property type="protein sequence ID" value="MDG0810335.1"/>
    <property type="molecule type" value="Genomic_DNA"/>
</dbReference>
<dbReference type="Proteomes" id="UP001153404">
    <property type="component" value="Unassembled WGS sequence"/>
</dbReference>
<evidence type="ECO:0000256" key="3">
    <source>
        <dbReference type="ARBA" id="ARBA00023163"/>
    </source>
</evidence>
<dbReference type="RefSeq" id="WP_277532103.1">
    <property type="nucleotide sequence ID" value="NZ_JAPDIA010000003.1"/>
</dbReference>
<dbReference type="PANTHER" id="PTHR46797:SF23">
    <property type="entry name" value="HTH-TYPE TRANSCRIPTIONAL REGULATOR SUTR"/>
    <property type="match status" value="1"/>
</dbReference>
<dbReference type="CDD" id="cd00093">
    <property type="entry name" value="HTH_XRE"/>
    <property type="match status" value="1"/>
</dbReference>
<dbReference type="SMART" id="SM00530">
    <property type="entry name" value="HTH_XRE"/>
    <property type="match status" value="1"/>
</dbReference>
<dbReference type="SUPFAM" id="SSF47413">
    <property type="entry name" value="lambda repressor-like DNA-binding domains"/>
    <property type="match status" value="1"/>
</dbReference>
<dbReference type="GO" id="GO:0003677">
    <property type="term" value="F:DNA binding"/>
    <property type="evidence" value="ECO:0007669"/>
    <property type="project" value="UniProtKB-KW"/>
</dbReference>
<evidence type="ECO:0000313" key="6">
    <source>
        <dbReference type="Proteomes" id="UP001153404"/>
    </source>
</evidence>
<feature type="domain" description="HTH cro/C1-type" evidence="4">
    <location>
        <begin position="12"/>
        <end position="66"/>
    </location>
</feature>
<dbReference type="PANTHER" id="PTHR46797">
    <property type="entry name" value="HTH-TYPE TRANSCRIPTIONAL REGULATOR"/>
    <property type="match status" value="1"/>
</dbReference>
<dbReference type="InterPro" id="IPR010982">
    <property type="entry name" value="Lambda_DNA-bd_dom_sf"/>
</dbReference>
<organism evidence="5 6">
    <name type="scientific">Cohnella rhizosphaerae</name>
    <dbReference type="NCBI Taxonomy" id="1457232"/>
    <lineage>
        <taxon>Bacteria</taxon>
        <taxon>Bacillati</taxon>
        <taxon>Bacillota</taxon>
        <taxon>Bacilli</taxon>
        <taxon>Bacillales</taxon>
        <taxon>Paenibacillaceae</taxon>
        <taxon>Cohnella</taxon>
    </lineage>
</organism>
<dbReference type="GO" id="GO:0005829">
    <property type="term" value="C:cytosol"/>
    <property type="evidence" value="ECO:0007669"/>
    <property type="project" value="TreeGrafter"/>
</dbReference>
<keyword evidence="6" id="KW-1185">Reference proteome</keyword>
<dbReference type="AlphaFoldDB" id="A0A9X4KT22"/>
<sequence>MVTFAQSVGAKIRLHRMAQNLTQDKLGELIGMAGSYLAQIERGEINVKLQTIEKIASGLHMSVHDLFGDQAGSLQENRWIWESVLLLLQQDEAKQRQAHRILKALLTEDESS</sequence>
<name>A0A9X4KT22_9BACL</name>
<keyword evidence="2" id="KW-0238">DNA-binding</keyword>
<evidence type="ECO:0000256" key="1">
    <source>
        <dbReference type="ARBA" id="ARBA00023015"/>
    </source>
</evidence>
<dbReference type="InterPro" id="IPR050807">
    <property type="entry name" value="TransReg_Diox_bact_type"/>
</dbReference>
<keyword evidence="1" id="KW-0805">Transcription regulation</keyword>
<keyword evidence="3" id="KW-0804">Transcription</keyword>
<dbReference type="Pfam" id="PF01381">
    <property type="entry name" value="HTH_3"/>
    <property type="match status" value="1"/>
</dbReference>
<dbReference type="Gene3D" id="1.10.260.40">
    <property type="entry name" value="lambda repressor-like DNA-binding domains"/>
    <property type="match status" value="1"/>
</dbReference>
<evidence type="ECO:0000259" key="4">
    <source>
        <dbReference type="PROSITE" id="PS50943"/>
    </source>
</evidence>
<evidence type="ECO:0000256" key="2">
    <source>
        <dbReference type="ARBA" id="ARBA00023125"/>
    </source>
</evidence>
<evidence type="ECO:0000313" key="5">
    <source>
        <dbReference type="EMBL" id="MDG0810335.1"/>
    </source>
</evidence>